<dbReference type="VEuPathDB" id="FungiDB:A1Q1_01553"/>
<evidence type="ECO:0008006" key="4">
    <source>
        <dbReference type="Google" id="ProtNLM"/>
    </source>
</evidence>
<evidence type="ECO:0000313" key="2">
    <source>
        <dbReference type="EMBL" id="EJT49351.1"/>
    </source>
</evidence>
<organism evidence="2 3">
    <name type="scientific">Trichosporon asahii var. asahii (strain ATCC 90039 / CBS 2479 / JCM 2466 / KCTC 7840 / NBRC 103889/ NCYC 2677 / UAMH 7654)</name>
    <name type="common">Yeast</name>
    <dbReference type="NCBI Taxonomy" id="1186058"/>
    <lineage>
        <taxon>Eukaryota</taxon>
        <taxon>Fungi</taxon>
        <taxon>Dikarya</taxon>
        <taxon>Basidiomycota</taxon>
        <taxon>Agaricomycotina</taxon>
        <taxon>Tremellomycetes</taxon>
        <taxon>Trichosporonales</taxon>
        <taxon>Trichosporonaceae</taxon>
        <taxon>Trichosporon</taxon>
    </lineage>
</organism>
<protein>
    <recommendedName>
        <fullName evidence="4">BZIP domain-containing protein</fullName>
    </recommendedName>
</protein>
<reference evidence="2 3" key="1">
    <citation type="journal article" date="2012" name="Eukaryot. Cell">
        <title>Draft genome sequence of CBS 2479, the standard type strain of Trichosporon asahii.</title>
        <authorList>
            <person name="Yang R.Y."/>
            <person name="Li H.T."/>
            <person name="Zhu H."/>
            <person name="Zhou G.P."/>
            <person name="Wang M."/>
            <person name="Wang L."/>
        </authorList>
    </citation>
    <scope>NUCLEOTIDE SEQUENCE [LARGE SCALE GENOMIC DNA]</scope>
    <source>
        <strain evidence="3">ATCC 90039 / CBS 2479 / JCM 2466 / KCTC 7840 / NCYC 2677 / UAMH 7654</strain>
    </source>
</reference>
<dbReference type="InterPro" id="IPR046347">
    <property type="entry name" value="bZIP_sf"/>
</dbReference>
<dbReference type="OrthoDB" id="2589163at2759"/>
<dbReference type="EMBL" id="ALBS01000173">
    <property type="protein sequence ID" value="EJT49351.1"/>
    <property type="molecule type" value="Genomic_DNA"/>
</dbReference>
<comment type="caution">
    <text evidence="2">The sequence shown here is derived from an EMBL/GenBank/DDBJ whole genome shotgun (WGS) entry which is preliminary data.</text>
</comment>
<feature type="region of interest" description="Disordered" evidence="1">
    <location>
        <begin position="1"/>
        <end position="54"/>
    </location>
</feature>
<dbReference type="CDD" id="cd14688">
    <property type="entry name" value="bZIP_YAP"/>
    <property type="match status" value="1"/>
</dbReference>
<proteinExistence type="predicted"/>
<accession>J5T5Y4</accession>
<evidence type="ECO:0000313" key="3">
    <source>
        <dbReference type="Proteomes" id="UP000002748"/>
    </source>
</evidence>
<dbReference type="KEGG" id="tasa:A1Q1_01553"/>
<dbReference type="HOGENOM" id="CLU_960385_0_0_1"/>
<feature type="compositionally biased region" description="Low complexity" evidence="1">
    <location>
        <begin position="251"/>
        <end position="279"/>
    </location>
</feature>
<dbReference type="GeneID" id="25985067"/>
<sequence length="290" mass="32982">MASQLPSPSSSASLSPRQPTSLGMSRHPSDHSDHSASANEERSPLDIRREKNRIKQRNLRLRRANQMANLEETVASLSSKSKQLEEREQVLGQWVRQLEEVLLSRGDRDAVERLRRTFGAEQPRDALATLASAASFQGRPRWEDDSRKRRREDDYNGHIMRNPGPSAPAPPPHSHHSHPAMHQPPSGSQQQRLPSPSRMRIDQLVTPVRDWWTAEYEQKPRLPPTPHMEYEHKRLSPILSDFDKPRVATLPSIRTPSPSTDRRPMSSSSSSGTRPTWSPVQQVQSINIRL</sequence>
<dbReference type="AlphaFoldDB" id="J5T5Y4"/>
<dbReference type="Gene3D" id="1.20.5.170">
    <property type="match status" value="1"/>
</dbReference>
<feature type="compositionally biased region" description="Basic and acidic residues" evidence="1">
    <location>
        <begin position="27"/>
        <end position="49"/>
    </location>
</feature>
<feature type="compositionally biased region" description="Low complexity" evidence="1">
    <location>
        <begin position="1"/>
        <end position="21"/>
    </location>
</feature>
<name>J5T5Y4_TRIAS</name>
<feature type="compositionally biased region" description="Polar residues" evidence="1">
    <location>
        <begin position="280"/>
        <end position="290"/>
    </location>
</feature>
<feature type="compositionally biased region" description="Basic and acidic residues" evidence="1">
    <location>
        <begin position="140"/>
        <end position="156"/>
    </location>
</feature>
<dbReference type="Proteomes" id="UP000002748">
    <property type="component" value="Unassembled WGS sequence"/>
</dbReference>
<feature type="region of interest" description="Disordered" evidence="1">
    <location>
        <begin position="236"/>
        <end position="290"/>
    </location>
</feature>
<dbReference type="SUPFAM" id="SSF57959">
    <property type="entry name" value="Leucine zipper domain"/>
    <property type="match status" value="1"/>
</dbReference>
<feature type="region of interest" description="Disordered" evidence="1">
    <location>
        <begin position="136"/>
        <end position="196"/>
    </location>
</feature>
<gene>
    <name evidence="2" type="ORF">A1Q1_01553</name>
</gene>
<evidence type="ECO:0000256" key="1">
    <source>
        <dbReference type="SAM" id="MobiDB-lite"/>
    </source>
</evidence>
<dbReference type="GO" id="GO:0003700">
    <property type="term" value="F:DNA-binding transcription factor activity"/>
    <property type="evidence" value="ECO:0007669"/>
    <property type="project" value="InterPro"/>
</dbReference>
<dbReference type="RefSeq" id="XP_014180067.1">
    <property type="nucleotide sequence ID" value="XM_014324592.1"/>
</dbReference>